<evidence type="ECO:0000313" key="2">
    <source>
        <dbReference type="EMBL" id="OIS99361.1"/>
    </source>
</evidence>
<protein>
    <submittedName>
        <fullName evidence="2">Uncharacterized protein</fullName>
    </submittedName>
</protein>
<reference evidence="2" key="1">
    <citation type="submission" date="2016-11" db="EMBL/GenBank/DDBJ databases">
        <title>The genome of Nicotiana attenuata.</title>
        <authorList>
            <person name="Xu S."/>
            <person name="Brockmoeller T."/>
            <person name="Gaquerel E."/>
            <person name="Navarro A."/>
            <person name="Kuhl H."/>
            <person name="Gase K."/>
            <person name="Ling Z."/>
            <person name="Zhou W."/>
            <person name="Kreitzer C."/>
            <person name="Stanke M."/>
            <person name="Tang H."/>
            <person name="Lyons E."/>
            <person name="Pandey P."/>
            <person name="Pandey S.P."/>
            <person name="Timmermann B."/>
            <person name="Baldwin I.T."/>
        </authorList>
    </citation>
    <scope>NUCLEOTIDE SEQUENCE [LARGE SCALE GENOMIC DNA]</scope>
    <source>
        <strain evidence="2">UT</strain>
    </source>
</reference>
<dbReference type="AlphaFoldDB" id="A0A1J6I4C5"/>
<accession>A0A1J6I4C5</accession>
<dbReference type="Proteomes" id="UP000187609">
    <property type="component" value="Unassembled WGS sequence"/>
</dbReference>
<dbReference type="Gramene" id="OIS99361">
    <property type="protein sequence ID" value="OIS99361"/>
    <property type="gene ID" value="A4A49_02246"/>
</dbReference>
<gene>
    <name evidence="2" type="ORF">A4A49_02246</name>
</gene>
<evidence type="ECO:0000313" key="3">
    <source>
        <dbReference type="Proteomes" id="UP000187609"/>
    </source>
</evidence>
<feature type="compositionally biased region" description="Basic and acidic residues" evidence="1">
    <location>
        <begin position="50"/>
        <end position="74"/>
    </location>
</feature>
<dbReference type="EMBL" id="MJEQ01037190">
    <property type="protein sequence ID" value="OIS99361.1"/>
    <property type="molecule type" value="Genomic_DNA"/>
</dbReference>
<organism evidence="2 3">
    <name type="scientific">Nicotiana attenuata</name>
    <name type="common">Coyote tobacco</name>
    <dbReference type="NCBI Taxonomy" id="49451"/>
    <lineage>
        <taxon>Eukaryota</taxon>
        <taxon>Viridiplantae</taxon>
        <taxon>Streptophyta</taxon>
        <taxon>Embryophyta</taxon>
        <taxon>Tracheophyta</taxon>
        <taxon>Spermatophyta</taxon>
        <taxon>Magnoliopsida</taxon>
        <taxon>eudicotyledons</taxon>
        <taxon>Gunneridae</taxon>
        <taxon>Pentapetalae</taxon>
        <taxon>asterids</taxon>
        <taxon>lamiids</taxon>
        <taxon>Solanales</taxon>
        <taxon>Solanaceae</taxon>
        <taxon>Nicotianoideae</taxon>
        <taxon>Nicotianeae</taxon>
        <taxon>Nicotiana</taxon>
    </lineage>
</organism>
<sequence>MPPVLIHPHITTAHNFSSKQLENHSPYIVTDTMKKEEEPDLKRRWKNKKRGDLRDLVTRTKEGGGKTEGTKEIEMAATPPFLHQRRS</sequence>
<keyword evidence="3" id="KW-1185">Reference proteome</keyword>
<name>A0A1J6I4C5_NICAT</name>
<feature type="region of interest" description="Disordered" evidence="1">
    <location>
        <begin position="47"/>
        <end position="87"/>
    </location>
</feature>
<comment type="caution">
    <text evidence="2">The sequence shown here is derived from an EMBL/GenBank/DDBJ whole genome shotgun (WGS) entry which is preliminary data.</text>
</comment>
<proteinExistence type="predicted"/>
<evidence type="ECO:0000256" key="1">
    <source>
        <dbReference type="SAM" id="MobiDB-lite"/>
    </source>
</evidence>